<dbReference type="GO" id="GO:0004573">
    <property type="term" value="F:Glc3Man9GlcNAc2 oligosaccharide glucosidase activity"/>
    <property type="evidence" value="ECO:0007669"/>
    <property type="project" value="UniProtKB-EC"/>
</dbReference>
<dbReference type="Gene3D" id="2.70.98.110">
    <property type="entry name" value="Glycosyl hydrolase family 63, N-terminal domain"/>
    <property type="match status" value="1"/>
</dbReference>
<evidence type="ECO:0000256" key="9">
    <source>
        <dbReference type="ARBA" id="ARBA00023180"/>
    </source>
</evidence>
<feature type="domain" description="Glycosyl hydrolase family 63 C-terminal" evidence="13">
    <location>
        <begin position="264"/>
        <end position="480"/>
    </location>
</feature>
<keyword evidence="5" id="KW-0256">Endoplasmic reticulum</keyword>
<keyword evidence="6" id="KW-0735">Signal-anchor</keyword>
<feature type="compositionally biased region" description="Basic and acidic residues" evidence="12">
    <location>
        <begin position="452"/>
        <end position="461"/>
    </location>
</feature>
<feature type="domain" description="Glycosyl hydrolase family 63 C-terminal" evidence="13">
    <location>
        <begin position="503"/>
        <end position="530"/>
    </location>
</feature>
<feature type="region of interest" description="Disordered" evidence="12">
    <location>
        <begin position="452"/>
        <end position="478"/>
    </location>
</feature>
<dbReference type="PANTHER" id="PTHR10412:SF11">
    <property type="entry name" value="MANNOSYL-OLIGOSACCHARIDE GLUCOSIDASE"/>
    <property type="match status" value="1"/>
</dbReference>
<evidence type="ECO:0000256" key="8">
    <source>
        <dbReference type="ARBA" id="ARBA00023136"/>
    </source>
</evidence>
<dbReference type="AlphaFoldDB" id="A0A0L7KZV8"/>
<dbReference type="InterPro" id="IPR004888">
    <property type="entry name" value="Glycoside_hydrolase_63"/>
</dbReference>
<dbReference type="Pfam" id="PF03200">
    <property type="entry name" value="Glyco_hydro_63"/>
    <property type="match status" value="2"/>
</dbReference>
<keyword evidence="7" id="KW-1133">Transmembrane helix</keyword>
<evidence type="ECO:0000256" key="1">
    <source>
        <dbReference type="ARBA" id="ARBA00004648"/>
    </source>
</evidence>
<dbReference type="EMBL" id="JTDY01004098">
    <property type="protein sequence ID" value="KOB68606.1"/>
    <property type="molecule type" value="Genomic_DNA"/>
</dbReference>
<dbReference type="InterPro" id="IPR012341">
    <property type="entry name" value="6hp_glycosidase-like_sf"/>
</dbReference>
<keyword evidence="9" id="KW-0325">Glycoprotein</keyword>
<dbReference type="PANTHER" id="PTHR10412">
    <property type="entry name" value="MANNOSYL-OLIGOSACCHARIDE GLUCOSIDASE"/>
    <property type="match status" value="1"/>
</dbReference>
<keyword evidence="10" id="KW-0326">Glycosidase</keyword>
<evidence type="ECO:0000256" key="7">
    <source>
        <dbReference type="ARBA" id="ARBA00022989"/>
    </source>
</evidence>
<dbReference type="InterPro" id="IPR008928">
    <property type="entry name" value="6-hairpin_glycosidase_sf"/>
</dbReference>
<evidence type="ECO:0000259" key="13">
    <source>
        <dbReference type="Pfam" id="PF03200"/>
    </source>
</evidence>
<keyword evidence="4" id="KW-0378">Hydrolase</keyword>
<comment type="subcellular location">
    <subcellularLocation>
        <location evidence="1">Endoplasmic reticulum membrane</location>
        <topology evidence="1">Single-pass type II membrane protein</topology>
    </subcellularLocation>
</comment>
<feature type="non-terminal residue" evidence="14">
    <location>
        <position position="1"/>
    </location>
</feature>
<sequence>LISDPPHTIHTSYIKNAAPSGATQWTVRINVTAQLHHNGENGERLISDPPHTIHTSYIKNVAPSGATQWTVRINVTAQLRHNGENLGEQLISDPPHTIHTSYIKNAAPSGATQWTVRINVTAQLAPSQRRERGAVDIGPPSHNTHIIYKERGSQRSDPMDCQNQCDSTAGGSFGRKKAPFWGTPPCIATSKYNFTPCTAHVSGLNNLKDKVQSLLLAERLPGLGRIAVLAPDDTLNEPVTVHALPTQSQVQMYTCEGAPPALRGEEYGSALQHERGAFDQQFEDTFHLSEKGCVYFVSAKAAMSNMIGGIGYFYGAGRVKSPHTRDPVPYWRAPLYTAVPSRSFFPRGFLWDEGFHGLLVARWNPSIMMDVAAHWLDLINALARVPKEFVVQSNAAANPPMLLTTLGVLVGLRPELFRPYGAHRATLSRMYPRLQAWYNWFQTTQKGEEPTSYRWRGREDDGLQLNPKSLSSGLDDYPRSLSKSSPFYMRRNTEHDPPYWRGQYSDKDGKGSGCRPFTGWTALLVLIMAEDY</sequence>
<dbReference type="GO" id="GO:0006487">
    <property type="term" value="P:protein N-linked glycosylation"/>
    <property type="evidence" value="ECO:0007669"/>
    <property type="project" value="TreeGrafter"/>
</dbReference>
<reference evidence="14 15" key="1">
    <citation type="journal article" date="2015" name="Genome Biol. Evol.">
        <title>The genome of winter moth (Operophtera brumata) provides a genomic perspective on sexual dimorphism and phenology.</title>
        <authorList>
            <person name="Derks M.F."/>
            <person name="Smit S."/>
            <person name="Salis L."/>
            <person name="Schijlen E."/>
            <person name="Bossers A."/>
            <person name="Mateman C."/>
            <person name="Pijl A.S."/>
            <person name="de Ridder D."/>
            <person name="Groenen M.A."/>
            <person name="Visser M.E."/>
            <person name="Megens H.J."/>
        </authorList>
    </citation>
    <scope>NUCLEOTIDE SEQUENCE [LARGE SCALE GENOMIC DNA]</scope>
    <source>
        <strain evidence="14">WM2013NL</strain>
        <tissue evidence="14">Head and thorax</tissue>
    </source>
</reference>
<name>A0A0L7KZV8_OPEBR</name>
<organism evidence="14 15">
    <name type="scientific">Operophtera brumata</name>
    <name type="common">Winter moth</name>
    <name type="synonym">Phalaena brumata</name>
    <dbReference type="NCBI Taxonomy" id="104452"/>
    <lineage>
        <taxon>Eukaryota</taxon>
        <taxon>Metazoa</taxon>
        <taxon>Ecdysozoa</taxon>
        <taxon>Arthropoda</taxon>
        <taxon>Hexapoda</taxon>
        <taxon>Insecta</taxon>
        <taxon>Pterygota</taxon>
        <taxon>Neoptera</taxon>
        <taxon>Endopterygota</taxon>
        <taxon>Lepidoptera</taxon>
        <taxon>Glossata</taxon>
        <taxon>Ditrysia</taxon>
        <taxon>Geometroidea</taxon>
        <taxon>Geometridae</taxon>
        <taxon>Larentiinae</taxon>
        <taxon>Operophtera</taxon>
    </lineage>
</organism>
<accession>A0A0L7KZV8</accession>
<dbReference type="STRING" id="104452.A0A0L7KZV8"/>
<protein>
    <recommendedName>
        <fullName evidence="11">mannosyl-oligosaccharide glucosidase</fullName>
        <ecNumber evidence="11">3.2.1.106</ecNumber>
    </recommendedName>
</protein>
<evidence type="ECO:0000256" key="2">
    <source>
        <dbReference type="ARBA" id="ARBA00010833"/>
    </source>
</evidence>
<evidence type="ECO:0000256" key="3">
    <source>
        <dbReference type="ARBA" id="ARBA00022692"/>
    </source>
</evidence>
<keyword evidence="8" id="KW-0472">Membrane</keyword>
<evidence type="ECO:0000256" key="12">
    <source>
        <dbReference type="SAM" id="MobiDB-lite"/>
    </source>
</evidence>
<gene>
    <name evidence="14" type="ORF">OBRU01_18290</name>
</gene>
<proteinExistence type="inferred from homology"/>
<dbReference type="SUPFAM" id="SSF48208">
    <property type="entry name" value="Six-hairpin glycosidases"/>
    <property type="match status" value="1"/>
</dbReference>
<comment type="caution">
    <text evidence="14">The sequence shown here is derived from an EMBL/GenBank/DDBJ whole genome shotgun (WGS) entry which is preliminary data.</text>
</comment>
<dbReference type="Gene3D" id="1.50.10.10">
    <property type="match status" value="2"/>
</dbReference>
<evidence type="ECO:0000313" key="15">
    <source>
        <dbReference type="Proteomes" id="UP000037510"/>
    </source>
</evidence>
<comment type="similarity">
    <text evidence="2">Belongs to the glycosyl hydrolase 63 family.</text>
</comment>
<dbReference type="GO" id="GO:0005789">
    <property type="term" value="C:endoplasmic reticulum membrane"/>
    <property type="evidence" value="ECO:0007669"/>
    <property type="project" value="UniProtKB-SubCell"/>
</dbReference>
<evidence type="ECO:0000256" key="6">
    <source>
        <dbReference type="ARBA" id="ARBA00022968"/>
    </source>
</evidence>
<keyword evidence="3" id="KW-0812">Transmembrane</keyword>
<dbReference type="Proteomes" id="UP000037510">
    <property type="component" value="Unassembled WGS sequence"/>
</dbReference>
<evidence type="ECO:0000256" key="11">
    <source>
        <dbReference type="ARBA" id="ARBA00038888"/>
    </source>
</evidence>
<dbReference type="InterPro" id="IPR038518">
    <property type="entry name" value="Glyco_hydro_63N_sf"/>
</dbReference>
<keyword evidence="15" id="KW-1185">Reference proteome</keyword>
<evidence type="ECO:0000256" key="10">
    <source>
        <dbReference type="ARBA" id="ARBA00023295"/>
    </source>
</evidence>
<evidence type="ECO:0000256" key="5">
    <source>
        <dbReference type="ARBA" id="ARBA00022824"/>
    </source>
</evidence>
<dbReference type="GO" id="GO:0009311">
    <property type="term" value="P:oligosaccharide metabolic process"/>
    <property type="evidence" value="ECO:0007669"/>
    <property type="project" value="InterPro"/>
</dbReference>
<dbReference type="EC" id="3.2.1.106" evidence="11"/>
<evidence type="ECO:0000313" key="14">
    <source>
        <dbReference type="EMBL" id="KOB68606.1"/>
    </source>
</evidence>
<dbReference type="InterPro" id="IPR031335">
    <property type="entry name" value="Glyco_hydro_63_C"/>
</dbReference>
<evidence type="ECO:0000256" key="4">
    <source>
        <dbReference type="ARBA" id="ARBA00022801"/>
    </source>
</evidence>